<organism evidence="2 3">
    <name type="scientific">Euplotes crassus</name>
    <dbReference type="NCBI Taxonomy" id="5936"/>
    <lineage>
        <taxon>Eukaryota</taxon>
        <taxon>Sar</taxon>
        <taxon>Alveolata</taxon>
        <taxon>Ciliophora</taxon>
        <taxon>Intramacronucleata</taxon>
        <taxon>Spirotrichea</taxon>
        <taxon>Hypotrichia</taxon>
        <taxon>Euplotida</taxon>
        <taxon>Euplotidae</taxon>
        <taxon>Moneuplotes</taxon>
    </lineage>
</organism>
<dbReference type="AlphaFoldDB" id="A0AAD1X895"/>
<comment type="caution">
    <text evidence="2">The sequence shown here is derived from an EMBL/GenBank/DDBJ whole genome shotgun (WGS) entry which is preliminary data.</text>
</comment>
<protein>
    <submittedName>
        <fullName evidence="2">Uncharacterized protein</fullName>
    </submittedName>
</protein>
<proteinExistence type="predicted"/>
<gene>
    <name evidence="2" type="ORF">ECRASSUSDP1_LOCUS3740</name>
</gene>
<keyword evidence="3" id="KW-1185">Reference proteome</keyword>
<dbReference type="EMBL" id="CAMPGE010003580">
    <property type="protein sequence ID" value="CAI2362417.1"/>
    <property type="molecule type" value="Genomic_DNA"/>
</dbReference>
<sequence>MPIIQTQVRRKKHDTSNSTYLSAINKRILRHQGKKLMPSFKLKNTNPRQLRYVKSPQKKQESPFAKKIRLPFSHSPQPSRLLSPVKSRNQKTATKANIKKIFRKLHKDIQATPIIRVNNASPTKSMGADDTTGGFTEKSSLFMTYNNVKTDSNTRYQSRLSSCKRDSEFTTGGNIEAIDSKMISTIWARFDAVVPERTRRSSKGKYSAFFESLPVDQQTIKKVEARIAPVQNSQMTSQKNSKRMSSLRPIMNSVIEGKERIKQPRLTNAFIQKDFLTPF</sequence>
<reference evidence="2" key="1">
    <citation type="submission" date="2023-07" db="EMBL/GenBank/DDBJ databases">
        <authorList>
            <consortium name="AG Swart"/>
            <person name="Singh M."/>
            <person name="Singh A."/>
            <person name="Seah K."/>
            <person name="Emmerich C."/>
        </authorList>
    </citation>
    <scope>NUCLEOTIDE SEQUENCE</scope>
    <source>
        <strain evidence="2">DP1</strain>
    </source>
</reference>
<evidence type="ECO:0000313" key="3">
    <source>
        <dbReference type="Proteomes" id="UP001295684"/>
    </source>
</evidence>
<dbReference type="Proteomes" id="UP001295684">
    <property type="component" value="Unassembled WGS sequence"/>
</dbReference>
<feature type="region of interest" description="Disordered" evidence="1">
    <location>
        <begin position="70"/>
        <end position="93"/>
    </location>
</feature>
<name>A0AAD1X895_EUPCR</name>
<accession>A0AAD1X895</accession>
<evidence type="ECO:0000256" key="1">
    <source>
        <dbReference type="SAM" id="MobiDB-lite"/>
    </source>
</evidence>
<evidence type="ECO:0000313" key="2">
    <source>
        <dbReference type="EMBL" id="CAI2362417.1"/>
    </source>
</evidence>
<feature type="compositionally biased region" description="Polar residues" evidence="1">
    <location>
        <begin position="74"/>
        <end position="93"/>
    </location>
</feature>